<dbReference type="InterPro" id="IPR045853">
    <property type="entry name" value="Pep_chain_release_fac_I_sf"/>
</dbReference>
<protein>
    <submittedName>
        <fullName evidence="4">Peptide chain release factor 1</fullName>
    </submittedName>
</protein>
<evidence type="ECO:0000313" key="5">
    <source>
        <dbReference type="Proteomes" id="UP000075243"/>
    </source>
</evidence>
<dbReference type="AlphaFoldDB" id="A0A151U479"/>
<dbReference type="Gene3D" id="3.30.160.20">
    <property type="match status" value="1"/>
</dbReference>
<gene>
    <name evidence="4" type="ORF">KK1_006696</name>
</gene>
<feature type="domain" description="Reverse transcriptase/retrotransposon-derived protein RNase H-like" evidence="3">
    <location>
        <begin position="54"/>
        <end position="101"/>
    </location>
</feature>
<dbReference type="InterPro" id="IPR050057">
    <property type="entry name" value="Prokaryotic/Mito_RF"/>
</dbReference>
<feature type="domain" description="Prokaryotic-type class I peptide chain release factors" evidence="2">
    <location>
        <begin position="155"/>
        <end position="216"/>
    </location>
</feature>
<name>A0A151U479_CAJCA</name>
<dbReference type="InterPro" id="IPR041577">
    <property type="entry name" value="RT_RNaseH_2"/>
</dbReference>
<dbReference type="SUPFAM" id="SSF75620">
    <property type="entry name" value="Release factor"/>
    <property type="match status" value="1"/>
</dbReference>
<dbReference type="Proteomes" id="UP000075243">
    <property type="component" value="Chromosome 2"/>
</dbReference>
<accession>A0A151U479</accession>
<dbReference type="InterPro" id="IPR043128">
    <property type="entry name" value="Rev_trsase/Diguanyl_cyclase"/>
</dbReference>
<dbReference type="PANTHER" id="PTHR43804:SF6">
    <property type="entry name" value="CLASS I PEPTIDE CHAIN RELEASE FACTOR"/>
    <property type="match status" value="1"/>
</dbReference>
<dbReference type="Gene3D" id="3.30.70.270">
    <property type="match status" value="1"/>
</dbReference>
<dbReference type="SUPFAM" id="SSF56672">
    <property type="entry name" value="DNA/RNA polymerases"/>
    <property type="match status" value="1"/>
</dbReference>
<dbReference type="EMBL" id="CM003604">
    <property type="protein sequence ID" value="KYP74028.1"/>
    <property type="molecule type" value="Genomic_DNA"/>
</dbReference>
<evidence type="ECO:0000259" key="2">
    <source>
        <dbReference type="Pfam" id="PF00472"/>
    </source>
</evidence>
<dbReference type="PANTHER" id="PTHR43804">
    <property type="entry name" value="LD18447P"/>
    <property type="match status" value="1"/>
</dbReference>
<dbReference type="GO" id="GO:0009507">
    <property type="term" value="C:chloroplast"/>
    <property type="evidence" value="ECO:0007669"/>
    <property type="project" value="TreeGrafter"/>
</dbReference>
<dbReference type="Pfam" id="PF00472">
    <property type="entry name" value="RF-1"/>
    <property type="match status" value="1"/>
</dbReference>
<sequence length="319" mass="35619">MVSSKIHLRSGYNQVRMEDSDIHKTAWYYRRFVRGYGSIARPLTNMLKKNNFRWSEEARTAFQSLKDSLIQSPVLALPDFSKVFVVEVDASGYGIGAFLNTHPISLLSTRRSINNNNNSNNSHTLLRCSSNYTSTTIEGSEQCYVDLTDEELMRQCEVDTFKASGPGGQHRNKRESAVRIKHLPTGIIAQASEDRSQHKNRASALNRLRSLIALKVRKKVDLEAYSPPRELLQILPPKSSIRGSDCGPQIGPNNPKFALGMQALLDLIFAVEGTVSEAAKYLGLSTGALSRLILSDDSLRKEVNDLRASKVYLLMDSLE</sequence>
<evidence type="ECO:0000259" key="3">
    <source>
        <dbReference type="Pfam" id="PF17919"/>
    </source>
</evidence>
<evidence type="ECO:0000256" key="1">
    <source>
        <dbReference type="ARBA" id="ARBA00010835"/>
    </source>
</evidence>
<dbReference type="Pfam" id="PF17919">
    <property type="entry name" value="RT_RNaseH_2"/>
    <property type="match status" value="1"/>
</dbReference>
<evidence type="ECO:0000313" key="4">
    <source>
        <dbReference type="EMBL" id="KYP74028.1"/>
    </source>
</evidence>
<comment type="similarity">
    <text evidence="1">Belongs to the prokaryotic/mitochondrial release factor family.</text>
</comment>
<dbReference type="InterPro" id="IPR043502">
    <property type="entry name" value="DNA/RNA_pol_sf"/>
</dbReference>
<dbReference type="Gramene" id="C.cajan_06508.t">
    <property type="protein sequence ID" value="C.cajan_06508.t"/>
    <property type="gene ID" value="C.cajan_06508"/>
</dbReference>
<organism evidence="4 5">
    <name type="scientific">Cajanus cajan</name>
    <name type="common">Pigeon pea</name>
    <name type="synonym">Cajanus indicus</name>
    <dbReference type="NCBI Taxonomy" id="3821"/>
    <lineage>
        <taxon>Eukaryota</taxon>
        <taxon>Viridiplantae</taxon>
        <taxon>Streptophyta</taxon>
        <taxon>Embryophyta</taxon>
        <taxon>Tracheophyta</taxon>
        <taxon>Spermatophyta</taxon>
        <taxon>Magnoliopsida</taxon>
        <taxon>eudicotyledons</taxon>
        <taxon>Gunneridae</taxon>
        <taxon>Pentapetalae</taxon>
        <taxon>rosids</taxon>
        <taxon>fabids</taxon>
        <taxon>Fabales</taxon>
        <taxon>Fabaceae</taxon>
        <taxon>Papilionoideae</taxon>
        <taxon>50 kb inversion clade</taxon>
        <taxon>NPAAA clade</taxon>
        <taxon>indigoferoid/millettioid clade</taxon>
        <taxon>Phaseoleae</taxon>
        <taxon>Cajanus</taxon>
    </lineage>
</organism>
<dbReference type="GO" id="GO:0003747">
    <property type="term" value="F:translation release factor activity"/>
    <property type="evidence" value="ECO:0007669"/>
    <property type="project" value="InterPro"/>
</dbReference>
<dbReference type="InterPro" id="IPR000352">
    <property type="entry name" value="Pep_chain_release_fac_I"/>
</dbReference>
<dbReference type="STRING" id="3821.A0A151U479"/>
<reference evidence="4 5" key="1">
    <citation type="journal article" date="2012" name="Nat. Biotechnol.">
        <title>Draft genome sequence of pigeonpea (Cajanus cajan), an orphan legume crop of resource-poor farmers.</title>
        <authorList>
            <person name="Varshney R.K."/>
            <person name="Chen W."/>
            <person name="Li Y."/>
            <person name="Bharti A.K."/>
            <person name="Saxena R.K."/>
            <person name="Schlueter J.A."/>
            <person name="Donoghue M.T."/>
            <person name="Azam S."/>
            <person name="Fan G."/>
            <person name="Whaley A.M."/>
            <person name="Farmer A.D."/>
            <person name="Sheridan J."/>
            <person name="Iwata A."/>
            <person name="Tuteja R."/>
            <person name="Penmetsa R.V."/>
            <person name="Wu W."/>
            <person name="Upadhyaya H.D."/>
            <person name="Yang S.P."/>
            <person name="Shah T."/>
            <person name="Saxena K.B."/>
            <person name="Michael T."/>
            <person name="McCombie W.R."/>
            <person name="Yang B."/>
            <person name="Zhang G."/>
            <person name="Yang H."/>
            <person name="Wang J."/>
            <person name="Spillane C."/>
            <person name="Cook D.R."/>
            <person name="May G.D."/>
            <person name="Xu X."/>
            <person name="Jackson S.A."/>
        </authorList>
    </citation>
    <scope>NUCLEOTIDE SEQUENCE [LARGE SCALE GENOMIC DNA]</scope>
    <source>
        <strain evidence="5">cv. Asha</strain>
    </source>
</reference>
<keyword evidence="5" id="KW-1185">Reference proteome</keyword>
<proteinExistence type="inferred from homology"/>